<organism evidence="2 3">
    <name type="scientific">Pseudonocardia bannensis</name>
    <dbReference type="NCBI Taxonomy" id="630973"/>
    <lineage>
        <taxon>Bacteria</taxon>
        <taxon>Bacillati</taxon>
        <taxon>Actinomycetota</taxon>
        <taxon>Actinomycetes</taxon>
        <taxon>Pseudonocardiales</taxon>
        <taxon>Pseudonocardiaceae</taxon>
        <taxon>Pseudonocardia</taxon>
    </lineage>
</organism>
<gene>
    <name evidence="2" type="ORF">HF519_21185</name>
</gene>
<proteinExistence type="predicted"/>
<dbReference type="Proteomes" id="UP000586918">
    <property type="component" value="Unassembled WGS sequence"/>
</dbReference>
<protein>
    <submittedName>
        <fullName evidence="2">Uncharacterized protein</fullName>
    </submittedName>
</protein>
<sequence length="70" mass="7267">MAYVHGHARETGWVVAHFRRPSAPDDGQLGLALPDPGAPALALAGADRDRDGPAGRGVREPTPAEVEETG</sequence>
<dbReference type="RefSeq" id="WP_169414736.1">
    <property type="nucleotide sequence ID" value="NZ_JAAXKZ010000092.1"/>
</dbReference>
<name>A0A848DND8_9PSEU</name>
<feature type="compositionally biased region" description="Low complexity" evidence="1">
    <location>
        <begin position="24"/>
        <end position="45"/>
    </location>
</feature>
<reference evidence="2 3" key="1">
    <citation type="submission" date="2020-04" db="EMBL/GenBank/DDBJ databases">
        <authorList>
            <person name="Klaysubun C."/>
            <person name="Duangmal K."/>
            <person name="Lipun K."/>
        </authorList>
    </citation>
    <scope>NUCLEOTIDE SEQUENCE [LARGE SCALE GENOMIC DNA]</scope>
    <source>
        <strain evidence="2 3">DSM 45300</strain>
    </source>
</reference>
<comment type="caution">
    <text evidence="2">The sequence shown here is derived from an EMBL/GenBank/DDBJ whole genome shotgun (WGS) entry which is preliminary data.</text>
</comment>
<evidence type="ECO:0000313" key="2">
    <source>
        <dbReference type="EMBL" id="NMH94043.1"/>
    </source>
</evidence>
<feature type="compositionally biased region" description="Basic and acidic residues" evidence="1">
    <location>
        <begin position="46"/>
        <end position="59"/>
    </location>
</feature>
<evidence type="ECO:0000313" key="3">
    <source>
        <dbReference type="Proteomes" id="UP000586918"/>
    </source>
</evidence>
<keyword evidence="3" id="KW-1185">Reference proteome</keyword>
<evidence type="ECO:0000256" key="1">
    <source>
        <dbReference type="SAM" id="MobiDB-lite"/>
    </source>
</evidence>
<feature type="region of interest" description="Disordered" evidence="1">
    <location>
        <begin position="23"/>
        <end position="70"/>
    </location>
</feature>
<dbReference type="AlphaFoldDB" id="A0A848DND8"/>
<accession>A0A848DND8</accession>
<dbReference type="EMBL" id="JAAXKZ010000092">
    <property type="protein sequence ID" value="NMH94043.1"/>
    <property type="molecule type" value="Genomic_DNA"/>
</dbReference>